<dbReference type="AlphaFoldDB" id="S7WLB2"/>
<dbReference type="EMBL" id="ATNM01000202">
    <property type="protein sequence ID" value="EPR65003.1"/>
    <property type="molecule type" value="Genomic_DNA"/>
</dbReference>
<organism evidence="1 2">
    <name type="scientific">Cyclobacterium qasimii M12-11B</name>
    <dbReference type="NCBI Taxonomy" id="641524"/>
    <lineage>
        <taxon>Bacteria</taxon>
        <taxon>Pseudomonadati</taxon>
        <taxon>Bacteroidota</taxon>
        <taxon>Cytophagia</taxon>
        <taxon>Cytophagales</taxon>
        <taxon>Cyclobacteriaceae</taxon>
        <taxon>Cyclobacterium</taxon>
    </lineage>
</organism>
<evidence type="ECO:0000313" key="1">
    <source>
        <dbReference type="EMBL" id="EPR65003.1"/>
    </source>
</evidence>
<dbReference type="STRING" id="641524.ADICYQ_5932"/>
<accession>S7WLB2</accession>
<name>S7WLB2_9BACT</name>
<evidence type="ECO:0000313" key="2">
    <source>
        <dbReference type="Proteomes" id="UP000014974"/>
    </source>
</evidence>
<sequence length="48" mass="5696">MAKDYAKLNELFKVDFCNFALFPKYDQVRIFGCTFKQQPVQSNDFIIL</sequence>
<gene>
    <name evidence="1" type="ORF">ADICYQ_5932</name>
</gene>
<dbReference type="Proteomes" id="UP000014974">
    <property type="component" value="Unassembled WGS sequence"/>
</dbReference>
<reference evidence="1 2" key="1">
    <citation type="journal article" date="2013" name="Genome Announc.">
        <title>Draft Genome Sequence of Cyclobacterium qasimii Strain M12-11BT, Isolated from Arctic Marine Sediment.</title>
        <authorList>
            <person name="Shivaji S."/>
            <person name="Ara S."/>
            <person name="Singh A."/>
            <person name="Kumar Pinnaka A."/>
        </authorList>
    </citation>
    <scope>NUCLEOTIDE SEQUENCE [LARGE SCALE GENOMIC DNA]</scope>
    <source>
        <strain evidence="1 2">M12-11B</strain>
    </source>
</reference>
<comment type="caution">
    <text evidence="1">The sequence shown here is derived from an EMBL/GenBank/DDBJ whole genome shotgun (WGS) entry which is preliminary data.</text>
</comment>
<proteinExistence type="predicted"/>
<protein>
    <submittedName>
        <fullName evidence="1">Uncharacterized protein</fullName>
    </submittedName>
</protein>